<feature type="compositionally biased region" description="Polar residues" evidence="1">
    <location>
        <begin position="50"/>
        <end position="60"/>
    </location>
</feature>
<keyword evidence="4" id="KW-1185">Reference proteome</keyword>
<dbReference type="PANTHER" id="PTHR47815:SF1">
    <property type="entry name" value="UNIVERSAL STRESS PROTEIN A FAMILY PROTEIN C25B2.10"/>
    <property type="match status" value="1"/>
</dbReference>
<proteinExistence type="predicted"/>
<feature type="region of interest" description="Disordered" evidence="1">
    <location>
        <begin position="1"/>
        <end position="86"/>
    </location>
</feature>
<reference evidence="3" key="1">
    <citation type="journal article" date="2020" name="Stud. Mycol.">
        <title>101 Dothideomycetes genomes: a test case for predicting lifestyles and emergence of pathogens.</title>
        <authorList>
            <person name="Haridas S."/>
            <person name="Albert R."/>
            <person name="Binder M."/>
            <person name="Bloem J."/>
            <person name="Labutti K."/>
            <person name="Salamov A."/>
            <person name="Andreopoulos B."/>
            <person name="Baker S."/>
            <person name="Barry K."/>
            <person name="Bills G."/>
            <person name="Bluhm B."/>
            <person name="Cannon C."/>
            <person name="Castanera R."/>
            <person name="Culley D."/>
            <person name="Daum C."/>
            <person name="Ezra D."/>
            <person name="Gonzalez J."/>
            <person name="Henrissat B."/>
            <person name="Kuo A."/>
            <person name="Liang C."/>
            <person name="Lipzen A."/>
            <person name="Lutzoni F."/>
            <person name="Magnuson J."/>
            <person name="Mondo S."/>
            <person name="Nolan M."/>
            <person name="Ohm R."/>
            <person name="Pangilinan J."/>
            <person name="Park H.-J."/>
            <person name="Ramirez L."/>
            <person name="Alfaro M."/>
            <person name="Sun H."/>
            <person name="Tritt A."/>
            <person name="Yoshinaga Y."/>
            <person name="Zwiers L.-H."/>
            <person name="Turgeon B."/>
            <person name="Goodwin S."/>
            <person name="Spatafora J."/>
            <person name="Crous P."/>
            <person name="Grigoriev I."/>
        </authorList>
    </citation>
    <scope>NUCLEOTIDE SEQUENCE</scope>
    <source>
        <strain evidence="3">CBS 473.64</strain>
    </source>
</reference>
<accession>A0A6A6SBM7</accession>
<feature type="compositionally biased region" description="Polar residues" evidence="1">
    <location>
        <begin position="1"/>
        <end position="11"/>
    </location>
</feature>
<protein>
    <recommendedName>
        <fullName evidence="2">UspA domain-containing protein</fullName>
    </recommendedName>
</protein>
<sequence length="485" mass="52716">MSVSPGSSAPRNRSPAAHNSPAASTPAIAPGAQVFHRSGLHDESRRPSIQFASHKNTQLPRGSPKGDRPKRRISSPPPPPVFQPRVSFDTFGQTVDFIEENSFTLVTKHKDYEYTKRSRTFLCGCDDNDYSEYALQWLIDELVDDGDEVVCLRVVEKDDTIAGERSVEKGRYRSQAEDLMKLIQNKNQENKAINLVLEFAVGKVNKVIDEMINLYEPAILVVGTRGRSLGGFQGLLPGSVSKYCLQHSPVPVIVVRPSSKRDKARTKRALDPNRHAYKDLLEKSGPLLDAEGRPFNAEDSRQASEDEAAAVAAAIGYKPTKSKGFSPLFKTQSSGFPAGGNYLDDPKSPGVVMKSPELRDLDSPDITDDSSSDEEGNGPVLKDKEELDNRQSGVATNVMDTALGAILNKRGRPGKSPGRRTSKSPARGLSASPVRQQLDAETIMELITDSTFHSTPEIASDPAPAPAPEPTTEAEAKTEKEPSAS</sequence>
<feature type="compositionally biased region" description="Basic and acidic residues" evidence="1">
    <location>
        <begin position="474"/>
        <end position="485"/>
    </location>
</feature>
<dbReference type="PANTHER" id="PTHR47815">
    <property type="entry name" value="UNIVERSAL STRESS PROTEIN A FAMILY PROTEIN C25B2.10"/>
    <property type="match status" value="1"/>
</dbReference>
<evidence type="ECO:0000256" key="1">
    <source>
        <dbReference type="SAM" id="MobiDB-lite"/>
    </source>
</evidence>
<dbReference type="EMBL" id="MU006778">
    <property type="protein sequence ID" value="KAF2644970.1"/>
    <property type="molecule type" value="Genomic_DNA"/>
</dbReference>
<feature type="region of interest" description="Disordered" evidence="1">
    <location>
        <begin position="337"/>
        <end position="485"/>
    </location>
</feature>
<dbReference type="Proteomes" id="UP000799753">
    <property type="component" value="Unassembled WGS sequence"/>
</dbReference>
<name>A0A6A6SBM7_9PLEO</name>
<evidence type="ECO:0000259" key="2">
    <source>
        <dbReference type="Pfam" id="PF00582"/>
    </source>
</evidence>
<dbReference type="Pfam" id="PF00582">
    <property type="entry name" value="Usp"/>
    <property type="match status" value="1"/>
</dbReference>
<dbReference type="InterPro" id="IPR006016">
    <property type="entry name" value="UspA"/>
</dbReference>
<organism evidence="3 4">
    <name type="scientific">Massarina eburnea CBS 473.64</name>
    <dbReference type="NCBI Taxonomy" id="1395130"/>
    <lineage>
        <taxon>Eukaryota</taxon>
        <taxon>Fungi</taxon>
        <taxon>Dikarya</taxon>
        <taxon>Ascomycota</taxon>
        <taxon>Pezizomycotina</taxon>
        <taxon>Dothideomycetes</taxon>
        <taxon>Pleosporomycetidae</taxon>
        <taxon>Pleosporales</taxon>
        <taxon>Massarineae</taxon>
        <taxon>Massarinaceae</taxon>
        <taxon>Massarina</taxon>
    </lineage>
</organism>
<feature type="compositionally biased region" description="Basic residues" evidence="1">
    <location>
        <begin position="409"/>
        <end position="422"/>
    </location>
</feature>
<dbReference type="InterPro" id="IPR014729">
    <property type="entry name" value="Rossmann-like_a/b/a_fold"/>
</dbReference>
<dbReference type="Gene3D" id="3.40.50.620">
    <property type="entry name" value="HUPs"/>
    <property type="match status" value="1"/>
</dbReference>
<dbReference type="SUPFAM" id="SSF52402">
    <property type="entry name" value="Adenine nucleotide alpha hydrolases-like"/>
    <property type="match status" value="1"/>
</dbReference>
<dbReference type="CDD" id="cd23659">
    <property type="entry name" value="USP_At3g01520-like"/>
    <property type="match status" value="1"/>
</dbReference>
<dbReference type="PRINTS" id="PR01438">
    <property type="entry name" value="UNVRSLSTRESS"/>
</dbReference>
<feature type="compositionally biased region" description="Polar residues" evidence="1">
    <location>
        <begin position="390"/>
        <end position="399"/>
    </location>
</feature>
<evidence type="ECO:0000313" key="4">
    <source>
        <dbReference type="Proteomes" id="UP000799753"/>
    </source>
</evidence>
<gene>
    <name evidence="3" type="ORF">P280DRAFT_391623</name>
</gene>
<dbReference type="OrthoDB" id="843225at2759"/>
<dbReference type="AlphaFoldDB" id="A0A6A6SBM7"/>
<feature type="domain" description="UspA" evidence="2">
    <location>
        <begin position="119"/>
        <end position="256"/>
    </location>
</feature>
<dbReference type="InterPro" id="IPR006015">
    <property type="entry name" value="Universal_stress_UspA"/>
</dbReference>
<evidence type="ECO:0000313" key="3">
    <source>
        <dbReference type="EMBL" id="KAF2644970.1"/>
    </source>
</evidence>
<feature type="compositionally biased region" description="Acidic residues" evidence="1">
    <location>
        <begin position="363"/>
        <end position="376"/>
    </location>
</feature>